<evidence type="ECO:0000256" key="1">
    <source>
        <dbReference type="SAM" id="MobiDB-lite"/>
    </source>
</evidence>
<proteinExistence type="predicted"/>
<feature type="region of interest" description="Disordered" evidence="1">
    <location>
        <begin position="1"/>
        <end position="23"/>
    </location>
</feature>
<dbReference type="InterPro" id="IPR011043">
    <property type="entry name" value="Gal_Oxase/kelch_b-propeller"/>
</dbReference>
<protein>
    <submittedName>
        <fullName evidence="2">Uncharacterized protein</fullName>
    </submittedName>
</protein>
<evidence type="ECO:0000313" key="3">
    <source>
        <dbReference type="Proteomes" id="UP000265618"/>
    </source>
</evidence>
<dbReference type="Proteomes" id="UP000265618">
    <property type="component" value="Unassembled WGS sequence"/>
</dbReference>
<name>A0A9K3D906_9EUKA</name>
<organism evidence="2 3">
    <name type="scientific">Kipferlia bialata</name>
    <dbReference type="NCBI Taxonomy" id="797122"/>
    <lineage>
        <taxon>Eukaryota</taxon>
        <taxon>Metamonada</taxon>
        <taxon>Carpediemonas-like organisms</taxon>
        <taxon>Kipferlia</taxon>
    </lineage>
</organism>
<reference evidence="2 3" key="1">
    <citation type="journal article" date="2018" name="PLoS ONE">
        <title>The draft genome of Kipferlia bialata reveals reductive genome evolution in fornicate parasites.</title>
        <authorList>
            <person name="Tanifuji G."/>
            <person name="Takabayashi S."/>
            <person name="Kume K."/>
            <person name="Takagi M."/>
            <person name="Nakayama T."/>
            <person name="Kamikawa R."/>
            <person name="Inagaki Y."/>
            <person name="Hashimoto T."/>
        </authorList>
    </citation>
    <scope>NUCLEOTIDE SEQUENCE [LARGE SCALE GENOMIC DNA]</scope>
    <source>
        <strain evidence="2">NY0173</strain>
    </source>
</reference>
<sequence>GSGGDNTNTLYAFGGRQDGGPRDYSVQRIDLATGVCSRDPLDDMEEGASPPSRPSPLVFEVEGHLVMTGSSLHSTREGHWDMCKGTWVYSLDTSRQTGSTTSGTYGWREVGPAPTVYCDLMNSVAVVGNTAYVTSSGNMHSFTLEGGWKDEGPSPASGKDIFMALGHHVYAIPWWDTLYRYDTLSGKWEDCGKWGVMRANLSAMSCKHIVGGIALIPVYQRECMSVSLDSSLMYPHPDMRWAWSKPGRVWVVEE</sequence>
<accession>A0A9K3D906</accession>
<gene>
    <name evidence="2" type="ORF">KIPB_013771</name>
</gene>
<dbReference type="InterPro" id="IPR015915">
    <property type="entry name" value="Kelch-typ_b-propeller"/>
</dbReference>
<dbReference type="SUPFAM" id="SSF50965">
    <property type="entry name" value="Galactose oxidase, central domain"/>
    <property type="match status" value="1"/>
</dbReference>
<feature type="non-terminal residue" evidence="2">
    <location>
        <position position="1"/>
    </location>
</feature>
<dbReference type="EMBL" id="BDIP01006720">
    <property type="protein sequence ID" value="GIQ90827.1"/>
    <property type="molecule type" value="Genomic_DNA"/>
</dbReference>
<comment type="caution">
    <text evidence="2">The sequence shown here is derived from an EMBL/GenBank/DDBJ whole genome shotgun (WGS) entry which is preliminary data.</text>
</comment>
<keyword evidence="3" id="KW-1185">Reference proteome</keyword>
<dbReference type="AlphaFoldDB" id="A0A9K3D906"/>
<feature type="compositionally biased region" description="Polar residues" evidence="1">
    <location>
        <begin position="1"/>
        <end position="10"/>
    </location>
</feature>
<dbReference type="Gene3D" id="2.120.10.80">
    <property type="entry name" value="Kelch-type beta propeller"/>
    <property type="match status" value="1"/>
</dbReference>
<evidence type="ECO:0000313" key="2">
    <source>
        <dbReference type="EMBL" id="GIQ90827.1"/>
    </source>
</evidence>